<comment type="caution">
    <text evidence="5">The sequence shown here is derived from an EMBL/GenBank/DDBJ whole genome shotgun (WGS) entry which is preliminary data.</text>
</comment>
<dbReference type="InterPro" id="IPR028994">
    <property type="entry name" value="Integrin_alpha_N"/>
</dbReference>
<dbReference type="PANTHER" id="PTHR16026:SF0">
    <property type="entry name" value="CARTILAGE ACIDIC PROTEIN 1"/>
    <property type="match status" value="1"/>
</dbReference>
<evidence type="ECO:0000256" key="1">
    <source>
        <dbReference type="ARBA" id="ARBA00022729"/>
    </source>
</evidence>
<dbReference type="Gene3D" id="1.10.606.10">
    <property type="entry name" value="Vanadium-containing Chloroperoxidase, domain 2"/>
    <property type="match status" value="1"/>
</dbReference>
<feature type="domain" description="DUF6851" evidence="4">
    <location>
        <begin position="648"/>
        <end position="801"/>
    </location>
</feature>
<dbReference type="Pfam" id="PF13517">
    <property type="entry name" value="FG-GAP_3"/>
    <property type="match status" value="2"/>
</dbReference>
<keyword evidence="6" id="KW-1185">Reference proteome</keyword>
<dbReference type="RefSeq" id="WP_139001933.1">
    <property type="nucleotide sequence ID" value="NZ_BAABAV010000001.1"/>
</dbReference>
<name>A0ABP8E7R1_9FLAO</name>
<dbReference type="InterPro" id="IPR016119">
    <property type="entry name" value="Br/Cl_peroxidase_C"/>
</dbReference>
<dbReference type="InterPro" id="IPR013517">
    <property type="entry name" value="FG-GAP"/>
</dbReference>
<dbReference type="InterPro" id="IPR011519">
    <property type="entry name" value="UnbV_ASPIC"/>
</dbReference>
<feature type="domain" description="Secretion system C-terminal sorting" evidence="3">
    <location>
        <begin position="1246"/>
        <end position="1311"/>
    </location>
</feature>
<protein>
    <recommendedName>
        <fullName evidence="7">T9SS type A sorting domain-containing protein</fullName>
    </recommendedName>
</protein>
<feature type="domain" description="ASPIC/UnbV" evidence="2">
    <location>
        <begin position="421"/>
        <end position="488"/>
    </location>
</feature>
<keyword evidence="1" id="KW-0732">Signal</keyword>
<dbReference type="Proteomes" id="UP001500027">
    <property type="component" value="Unassembled WGS sequence"/>
</dbReference>
<dbReference type="Pfam" id="PF18962">
    <property type="entry name" value="Por_Secre_tail"/>
    <property type="match status" value="1"/>
</dbReference>
<dbReference type="InterPro" id="IPR026444">
    <property type="entry name" value="Secre_tail"/>
</dbReference>
<dbReference type="EMBL" id="BAABAV010000001">
    <property type="protein sequence ID" value="GAA4268083.1"/>
    <property type="molecule type" value="Genomic_DNA"/>
</dbReference>
<organism evidence="5 6">
    <name type="scientific">Hyunsoonleella aestuarii</name>
    <dbReference type="NCBI Taxonomy" id="912802"/>
    <lineage>
        <taxon>Bacteria</taxon>
        <taxon>Pseudomonadati</taxon>
        <taxon>Bacteroidota</taxon>
        <taxon>Flavobacteriia</taxon>
        <taxon>Flavobacteriales</taxon>
        <taxon>Flavobacteriaceae</taxon>
    </lineage>
</organism>
<accession>A0ABP8E7R1</accession>
<proteinExistence type="predicted"/>
<dbReference type="Pfam" id="PF07593">
    <property type="entry name" value="UnbV_ASPIC"/>
    <property type="match status" value="1"/>
</dbReference>
<evidence type="ECO:0000313" key="5">
    <source>
        <dbReference type="EMBL" id="GAA4268083.1"/>
    </source>
</evidence>
<evidence type="ECO:0000259" key="2">
    <source>
        <dbReference type="Pfam" id="PF07593"/>
    </source>
</evidence>
<dbReference type="CDD" id="cd03398">
    <property type="entry name" value="PAP2_haloperoxidase"/>
    <property type="match status" value="1"/>
</dbReference>
<dbReference type="PANTHER" id="PTHR16026">
    <property type="entry name" value="CARTILAGE ACIDIC PROTEIN 1"/>
    <property type="match status" value="1"/>
</dbReference>
<dbReference type="InterPro" id="IPR036938">
    <property type="entry name" value="PAP2/HPO_sf"/>
</dbReference>
<dbReference type="Gene3D" id="2.130.10.130">
    <property type="entry name" value="Integrin alpha, N-terminal"/>
    <property type="match status" value="2"/>
</dbReference>
<dbReference type="InterPro" id="IPR049283">
    <property type="entry name" value="DUF6851"/>
</dbReference>
<gene>
    <name evidence="5" type="ORF">GCM10022257_01840</name>
</gene>
<dbReference type="NCBIfam" id="TIGR04183">
    <property type="entry name" value="Por_Secre_tail"/>
    <property type="match status" value="1"/>
</dbReference>
<sequence length="1318" mass="147139">MKKDFFLVKVCLILSISGLVNRGFSQINFVNQAVDLGLIFSSGDTQHGNGVSFFDFDNDGWDDLTFTTDENQQIRFFKNVNGTFVEQFFSIPNLSYETKSVTWVDFDNDGDKDMFVTSFTSGNKLLRNDGDNVFIDITSSTGLPEINIYTYGASWGDIDNDGYLDVFLSSFDPTKQVPNYLYKNDGDGTFTNISSSAGISQVGHLSFCSAFFDYNNDGWQDIYVSNDRVFNKNILYENNGNGTFTDVSVVSGTDTDIDAMTVTIDDFNSDGWFDIYVSGSPDDGNAFFKNNGDNTFTDISVNAGTLVYGFCWGAVFLDSDNDMDLDLYVTSSLDGSSVYNSSLFFENQGNENFVNSSSYGFLDDTKESHSNAIGDIDNDGLLDIIVTNRDNKNVDLWKNSTNTTNNWLKIKLQGVESNIDGIGSVIEISTAGEVQYRYTLCGEGYLSQNSASEIFGIGNNTSVDYVKVKWLSGVEDYFYDIDANQHLTLIEGTGETNTQIFGCTDPDSCNFDPNATIDDGSCIILDNILVTGNLDSNPLKVETYSISSPEKDAIYRWSVINGHIIEGEDSNTIRVRWDIASSGVISVINESSNCSVEASVIEINLSLPSVNNSNYSIARLWNEVLLHAIRNDYARPTVHARNLFHASMAMYDAWAIHDDNSEPYFVGNKLNGFTCAFDENYASKVVGDNKEKVEETLSYALYTLLKFRFQNSPNKETTIEMFDNLMYLLDYDLEFNSIDYSNGNPAALGNYIGSKIIEYGMQDGANEIGSYENQYYQPANDPLLPILPGNESITDPNRWQPLSLEVYIDQSGNVVSTDNSVPEFLSPEWGNTYSFALSEDSQSIFSRNSNTYSVYHDPGAPPFIGLGDDQSSDIYKWGFSLVSVWGSHLSPNDGVLWDISPKSLGNISSDSFPENFSSYDSFYDLIYGGDISIGRSMNPITNELYESQLVPRGDYTRVLAEFWADGPDSETPPGHWFTILNYVNDQPNFSKKFEGTGPVLDDLEWEVKSYFSLGGAMHDAAIAAWSIKGWYDYIRPISAIRYMSEKGQSTDMSLENYHEEGIPLIDGYIEVVGENDDLVGDVRENLGKIKLYTWKGHDYIENTDTDIADVGWILAENWWPYQRPSFVTPPFAGYVSGHSTYSRAAAEVLTKITGSEYFPGGMGEFVAKKNEFLVFEEGPSQDIILQWATYRDASDQCSLSRIWGGIHPPMDDIPGRLIGEQVGVDAFKLAKSYFSSSAKEVGSIKLFPNPINSDHRIILTNSKPNITLKLFDINGRNIPIKYNFKELNSQTHIEFNSALKSGIYILKSDNQIWKLVIN</sequence>
<dbReference type="SUPFAM" id="SSF48317">
    <property type="entry name" value="Acid phosphatase/Vanadium-dependent haloperoxidase"/>
    <property type="match status" value="1"/>
</dbReference>
<evidence type="ECO:0000259" key="3">
    <source>
        <dbReference type="Pfam" id="PF18962"/>
    </source>
</evidence>
<reference evidence="6" key="1">
    <citation type="journal article" date="2019" name="Int. J. Syst. Evol. Microbiol.">
        <title>The Global Catalogue of Microorganisms (GCM) 10K type strain sequencing project: providing services to taxonomists for standard genome sequencing and annotation.</title>
        <authorList>
            <consortium name="The Broad Institute Genomics Platform"/>
            <consortium name="The Broad Institute Genome Sequencing Center for Infectious Disease"/>
            <person name="Wu L."/>
            <person name="Ma J."/>
        </authorList>
    </citation>
    <scope>NUCLEOTIDE SEQUENCE [LARGE SCALE GENOMIC DNA]</scope>
    <source>
        <strain evidence="6">JCM 17452</strain>
    </source>
</reference>
<dbReference type="Pfam" id="PF21167">
    <property type="entry name" value="DUF6851"/>
    <property type="match status" value="1"/>
</dbReference>
<dbReference type="SUPFAM" id="SSF69318">
    <property type="entry name" value="Integrin alpha N-terminal domain"/>
    <property type="match status" value="1"/>
</dbReference>
<evidence type="ECO:0000313" key="6">
    <source>
        <dbReference type="Proteomes" id="UP001500027"/>
    </source>
</evidence>
<dbReference type="InterPro" id="IPR027039">
    <property type="entry name" value="Crtac1"/>
</dbReference>
<evidence type="ECO:0008006" key="7">
    <source>
        <dbReference type="Google" id="ProtNLM"/>
    </source>
</evidence>
<evidence type="ECO:0000259" key="4">
    <source>
        <dbReference type="Pfam" id="PF21167"/>
    </source>
</evidence>